<dbReference type="InterPro" id="IPR052387">
    <property type="entry name" value="Fibrocystin"/>
</dbReference>
<keyword evidence="1" id="KW-0732">Signal</keyword>
<dbReference type="Proteomes" id="UP001163046">
    <property type="component" value="Unassembled WGS sequence"/>
</dbReference>
<organism evidence="2 3">
    <name type="scientific">Desmophyllum pertusum</name>
    <dbReference type="NCBI Taxonomy" id="174260"/>
    <lineage>
        <taxon>Eukaryota</taxon>
        <taxon>Metazoa</taxon>
        <taxon>Cnidaria</taxon>
        <taxon>Anthozoa</taxon>
        <taxon>Hexacorallia</taxon>
        <taxon>Scleractinia</taxon>
        <taxon>Caryophylliina</taxon>
        <taxon>Caryophylliidae</taxon>
        <taxon>Desmophyllum</taxon>
    </lineage>
</organism>
<reference evidence="2" key="1">
    <citation type="submission" date="2023-01" db="EMBL/GenBank/DDBJ databases">
        <title>Genome assembly of the deep-sea coral Lophelia pertusa.</title>
        <authorList>
            <person name="Herrera S."/>
            <person name="Cordes E."/>
        </authorList>
    </citation>
    <scope>NUCLEOTIDE SEQUENCE</scope>
    <source>
        <strain evidence="2">USNM1676648</strain>
        <tissue evidence="2">Polyp</tissue>
    </source>
</reference>
<proteinExistence type="predicted"/>
<dbReference type="AlphaFoldDB" id="A0A9W9YAM0"/>
<keyword evidence="3" id="KW-1185">Reference proteome</keyword>
<evidence type="ECO:0000256" key="1">
    <source>
        <dbReference type="ARBA" id="ARBA00022729"/>
    </source>
</evidence>
<sequence>MFVIESLDSDTELRRLSPVALSSNGYTDLLNGPMDHGCCFGYACMERISTFFSIVATQNNYTVYFTGTNPQNLRLTLLNANSSQALRVAIWYTTSQRLDVYRTGVYIYPTNARLDQQNFSYKRKDPKLPDDQFEPTISSISGANYFDRFSQLHYVVVKGNVAVDIRTAPVVQVKLGTKPVHFNDFFENNLIQNLASLLNIDESRIRVVEIVNAAGNSRRRRRESDDKAMTVTIEIGDPPQPNIPYTPEDKYVPGNSSSTTAPPVTITTTASPTQTPTDQYIALQSLASKTVQAAQTGRMASSLDLDILSIEVTDPEPPRKLPKGWKRAIPEEAGPKNGTWRFDQVETMKEDNKSSPVHDYLIPVRLVVIQEPYGANETVLFQVQPKLIMVDKLNRTVIALGHGYQGQWCVTASIKNGTGDADALLGGNITVSFSDGWANFTNLNISHNGTNYVLEYKITFPSEANFTALSEPFEVKERVLYFTLVSHPRDANETVPFGQQPLVEVRDAANGELVTNTGWKGRKWICKASLVNPENYKGNLTGLSSVEFSSGIASFSDLSIDHEDKNYVLNIEAFTVASSRYQFSVNATPLDVKERVLALVITQQPGKGRKHFLHGYYFHVLVKNQMLLTYDNQDAPVT</sequence>
<name>A0A9W9YAM0_9CNID</name>
<dbReference type="EMBL" id="MU827793">
    <property type="protein sequence ID" value="KAJ7330244.1"/>
    <property type="molecule type" value="Genomic_DNA"/>
</dbReference>
<dbReference type="PANTHER" id="PTHR46769:SF2">
    <property type="entry name" value="FIBROCYSTIN-L ISOFORM 2 PRECURSOR-RELATED"/>
    <property type="match status" value="1"/>
</dbReference>
<evidence type="ECO:0000313" key="2">
    <source>
        <dbReference type="EMBL" id="KAJ7330244.1"/>
    </source>
</evidence>
<comment type="caution">
    <text evidence="2">The sequence shown here is derived from an EMBL/GenBank/DDBJ whole genome shotgun (WGS) entry which is preliminary data.</text>
</comment>
<evidence type="ECO:0000313" key="3">
    <source>
        <dbReference type="Proteomes" id="UP001163046"/>
    </source>
</evidence>
<gene>
    <name evidence="2" type="ORF">OS493_022768</name>
</gene>
<dbReference type="PANTHER" id="PTHR46769">
    <property type="entry name" value="POLYCYSTIC KIDNEY AND HEPATIC DISEASE 1 (AUTOSOMAL RECESSIVE)-LIKE 1"/>
    <property type="match status" value="1"/>
</dbReference>
<accession>A0A9W9YAM0</accession>
<dbReference type="OrthoDB" id="120976at2759"/>
<protein>
    <submittedName>
        <fullName evidence="2">Uncharacterized protein</fullName>
    </submittedName>
</protein>